<reference evidence="1 2" key="1">
    <citation type="submission" date="2019-06" db="EMBL/GenBank/DDBJ databases">
        <title>Genomic Encyclopedia of Type Strains, Phase IV (KMG-V): Genome sequencing to study the core and pangenomes of soil and plant-associated prokaryotes.</title>
        <authorList>
            <person name="Whitman W."/>
        </authorList>
    </citation>
    <scope>NUCLEOTIDE SEQUENCE [LARGE SCALE GENOMIC DNA]</scope>
    <source>
        <strain evidence="1 2">BR 11796</strain>
    </source>
</reference>
<dbReference type="InterPro" id="IPR003477">
    <property type="entry name" value="PemK-like"/>
</dbReference>
<organism evidence="1 2">
    <name type="scientific">Azospirillum brasilense</name>
    <dbReference type="NCBI Taxonomy" id="192"/>
    <lineage>
        <taxon>Bacteria</taxon>
        <taxon>Pseudomonadati</taxon>
        <taxon>Pseudomonadota</taxon>
        <taxon>Alphaproteobacteria</taxon>
        <taxon>Rhodospirillales</taxon>
        <taxon>Azospirillaceae</taxon>
        <taxon>Azospirillum</taxon>
    </lineage>
</organism>
<dbReference type="Gene3D" id="2.30.30.110">
    <property type="match status" value="1"/>
</dbReference>
<dbReference type="Pfam" id="PF02452">
    <property type="entry name" value="PemK_toxin"/>
    <property type="match status" value="1"/>
</dbReference>
<proteinExistence type="predicted"/>
<name>A0A560B3S5_AZOBR</name>
<protein>
    <submittedName>
        <fullName evidence="1">mRNA interferase MazF</fullName>
    </submittedName>
</protein>
<dbReference type="RefSeq" id="WP_145677548.1">
    <property type="nucleotide sequence ID" value="NZ_VITF01000007.1"/>
</dbReference>
<sequence length="111" mass="12061">MIFDRWSVVVLPFPFTDLGTAKRRPALVLSSADFQQAHGHILCGMVTSAAHSAWPSDVDLIAYAEAGLKKPCKFRCKLFTLQDDLVLYGLGTLAEADRLAVTAVTSGLLPR</sequence>
<gene>
    <name evidence="1" type="ORF">FBZ82_107263</name>
</gene>
<dbReference type="SUPFAM" id="SSF50118">
    <property type="entry name" value="Cell growth inhibitor/plasmid maintenance toxic component"/>
    <property type="match status" value="1"/>
</dbReference>
<evidence type="ECO:0000313" key="2">
    <source>
        <dbReference type="Proteomes" id="UP000316083"/>
    </source>
</evidence>
<dbReference type="InterPro" id="IPR011067">
    <property type="entry name" value="Plasmid_toxin/cell-grow_inhib"/>
</dbReference>
<dbReference type="AlphaFoldDB" id="A0A560B3S5"/>
<dbReference type="Proteomes" id="UP000316083">
    <property type="component" value="Unassembled WGS sequence"/>
</dbReference>
<dbReference type="EMBL" id="VITF01000007">
    <property type="protein sequence ID" value="TWA67287.1"/>
    <property type="molecule type" value="Genomic_DNA"/>
</dbReference>
<comment type="caution">
    <text evidence="1">The sequence shown here is derived from an EMBL/GenBank/DDBJ whole genome shotgun (WGS) entry which is preliminary data.</text>
</comment>
<evidence type="ECO:0000313" key="1">
    <source>
        <dbReference type="EMBL" id="TWA67287.1"/>
    </source>
</evidence>
<dbReference type="GO" id="GO:0003677">
    <property type="term" value="F:DNA binding"/>
    <property type="evidence" value="ECO:0007669"/>
    <property type="project" value="InterPro"/>
</dbReference>
<accession>A0A560B3S5</accession>